<evidence type="ECO:0000313" key="7">
    <source>
        <dbReference type="Proteomes" id="UP000019666"/>
    </source>
</evidence>
<sequence length="310" mass="33065">MNRVHELPMAEADARVFVSVADTGSFTAAAALHDMSPSAVSKAVSRLEAALGVRLLTRTTRALHLTEEGTAFHERCARAFRLLAEAAEEVTAGTGEVAGTVRLGLPSLFGTYLVAPRLASLLEAHPRLQVEIVTTMRLSDVVERGLDLAVVVGPLPDSSLAARPLGYGQFVTVAAPGYLTGHPAPETPLDLNAHRCLGWLRPDGRVEPWRFREEGAERTLEPRVGVASDDMHHLAAMAEAGAGVAHLPLFAVARGLKAGSLARLLEAHDPAPKLASFVYPSGRSMPRRVRVLMEHLAQQPSALPGTSRNS</sequence>
<dbReference type="HOGENOM" id="CLU_039613_16_2_5"/>
<proteinExistence type="inferred from homology"/>
<name>A0A017HPB9_9RHOB</name>
<evidence type="ECO:0000256" key="4">
    <source>
        <dbReference type="ARBA" id="ARBA00023163"/>
    </source>
</evidence>
<dbReference type="Pfam" id="PF00126">
    <property type="entry name" value="HTH_1"/>
    <property type="match status" value="1"/>
</dbReference>
<evidence type="ECO:0000256" key="3">
    <source>
        <dbReference type="ARBA" id="ARBA00023125"/>
    </source>
</evidence>
<dbReference type="Pfam" id="PF03466">
    <property type="entry name" value="LysR_substrate"/>
    <property type="match status" value="1"/>
</dbReference>
<dbReference type="EMBL" id="AOSK01000071">
    <property type="protein sequence ID" value="EYD75594.1"/>
    <property type="molecule type" value="Genomic_DNA"/>
</dbReference>
<dbReference type="GO" id="GO:0006351">
    <property type="term" value="P:DNA-templated transcription"/>
    <property type="evidence" value="ECO:0007669"/>
    <property type="project" value="TreeGrafter"/>
</dbReference>
<dbReference type="GO" id="GO:0003700">
    <property type="term" value="F:DNA-binding transcription factor activity"/>
    <property type="evidence" value="ECO:0007669"/>
    <property type="project" value="InterPro"/>
</dbReference>
<evidence type="ECO:0000256" key="1">
    <source>
        <dbReference type="ARBA" id="ARBA00009437"/>
    </source>
</evidence>
<dbReference type="SUPFAM" id="SSF46785">
    <property type="entry name" value="Winged helix' DNA-binding domain"/>
    <property type="match status" value="1"/>
</dbReference>
<gene>
    <name evidence="6" type="ORF">Rumeso_02833</name>
</gene>
<dbReference type="STRING" id="442562.Rumeso_02833"/>
<keyword evidence="2" id="KW-0805">Transcription regulation</keyword>
<dbReference type="PANTHER" id="PTHR30537:SF58">
    <property type="entry name" value="HTH-TYPE TRANSCRIPTIONAL REGULATOR PERR"/>
    <property type="match status" value="1"/>
</dbReference>
<evidence type="ECO:0000256" key="2">
    <source>
        <dbReference type="ARBA" id="ARBA00023015"/>
    </source>
</evidence>
<keyword evidence="4" id="KW-0804">Transcription</keyword>
<dbReference type="InterPro" id="IPR058163">
    <property type="entry name" value="LysR-type_TF_proteobact-type"/>
</dbReference>
<evidence type="ECO:0000259" key="5">
    <source>
        <dbReference type="PROSITE" id="PS50931"/>
    </source>
</evidence>
<reference evidence="6 7" key="1">
    <citation type="submission" date="2013-02" db="EMBL/GenBank/DDBJ databases">
        <authorList>
            <person name="Fiebig A."/>
            <person name="Goeker M."/>
            <person name="Klenk H.-P.P."/>
        </authorList>
    </citation>
    <scope>NUCLEOTIDE SEQUENCE [LARGE SCALE GENOMIC DNA]</scope>
    <source>
        <strain evidence="6 7">DSM 19309</strain>
    </source>
</reference>
<dbReference type="Gene3D" id="1.10.10.10">
    <property type="entry name" value="Winged helix-like DNA-binding domain superfamily/Winged helix DNA-binding domain"/>
    <property type="match status" value="1"/>
</dbReference>
<dbReference type="InterPro" id="IPR036390">
    <property type="entry name" value="WH_DNA-bd_sf"/>
</dbReference>
<dbReference type="SUPFAM" id="SSF53850">
    <property type="entry name" value="Periplasmic binding protein-like II"/>
    <property type="match status" value="1"/>
</dbReference>
<dbReference type="InterPro" id="IPR005119">
    <property type="entry name" value="LysR_subst-bd"/>
</dbReference>
<evidence type="ECO:0000313" key="6">
    <source>
        <dbReference type="EMBL" id="EYD75594.1"/>
    </source>
</evidence>
<dbReference type="PANTHER" id="PTHR30537">
    <property type="entry name" value="HTH-TYPE TRANSCRIPTIONAL REGULATOR"/>
    <property type="match status" value="1"/>
</dbReference>
<dbReference type="Gene3D" id="3.40.190.290">
    <property type="match status" value="1"/>
</dbReference>
<comment type="caution">
    <text evidence="6">The sequence shown here is derived from an EMBL/GenBank/DDBJ whole genome shotgun (WGS) entry which is preliminary data.</text>
</comment>
<dbReference type="PATRIC" id="fig|442562.3.peg.2786"/>
<comment type="similarity">
    <text evidence="1">Belongs to the LysR transcriptional regulatory family.</text>
</comment>
<dbReference type="PROSITE" id="PS50931">
    <property type="entry name" value="HTH_LYSR"/>
    <property type="match status" value="1"/>
</dbReference>
<dbReference type="FunFam" id="1.10.10.10:FF:000001">
    <property type="entry name" value="LysR family transcriptional regulator"/>
    <property type="match status" value="1"/>
</dbReference>
<dbReference type="GO" id="GO:0043565">
    <property type="term" value="F:sequence-specific DNA binding"/>
    <property type="evidence" value="ECO:0007669"/>
    <property type="project" value="TreeGrafter"/>
</dbReference>
<protein>
    <recommendedName>
        <fullName evidence="5">HTH lysR-type domain-containing protein</fullName>
    </recommendedName>
</protein>
<dbReference type="InterPro" id="IPR036388">
    <property type="entry name" value="WH-like_DNA-bd_sf"/>
</dbReference>
<dbReference type="InterPro" id="IPR000847">
    <property type="entry name" value="LysR_HTH_N"/>
</dbReference>
<dbReference type="Proteomes" id="UP000019666">
    <property type="component" value="Unassembled WGS sequence"/>
</dbReference>
<feature type="domain" description="HTH lysR-type" evidence="5">
    <location>
        <begin position="9"/>
        <end position="66"/>
    </location>
</feature>
<accession>A0A017HPB9</accession>
<keyword evidence="3" id="KW-0238">DNA-binding</keyword>
<dbReference type="AlphaFoldDB" id="A0A017HPB9"/>
<dbReference type="CDD" id="cd08422">
    <property type="entry name" value="PBP2_CrgA_like"/>
    <property type="match status" value="1"/>
</dbReference>
<organism evidence="6 7">
    <name type="scientific">Rubellimicrobium mesophilum DSM 19309</name>
    <dbReference type="NCBI Taxonomy" id="442562"/>
    <lineage>
        <taxon>Bacteria</taxon>
        <taxon>Pseudomonadati</taxon>
        <taxon>Pseudomonadota</taxon>
        <taxon>Alphaproteobacteria</taxon>
        <taxon>Rhodobacterales</taxon>
        <taxon>Roseobacteraceae</taxon>
        <taxon>Rubellimicrobium</taxon>
    </lineage>
</organism>
<keyword evidence="7" id="KW-1185">Reference proteome</keyword>